<dbReference type="Gene3D" id="2.160.20.10">
    <property type="entry name" value="Single-stranded right-handed beta-helix, Pectin lyase-like"/>
    <property type="match status" value="1"/>
</dbReference>
<name>A0AB33WYP3_9PSED</name>
<dbReference type="AlphaFoldDB" id="A0AB33WYP3"/>
<reference evidence="2 3" key="1">
    <citation type="journal article" date="2012" name="PLoS Genet.">
        <title>Comparative Genomics of Plant-Associated Pseudomonas spp.: Insights into Diversity and Inheritance of Traits Involved in Multitrophic Interactions.</title>
        <authorList>
            <person name="Loper J.E."/>
            <person name="Hassan K.A."/>
            <person name="Mavrodi D.V."/>
            <person name="Davis E.W.II."/>
            <person name="Lim C.K."/>
            <person name="Shaffer B.T."/>
            <person name="Elbourne L.D."/>
            <person name="Stockwell V.O."/>
            <person name="Hartney S.L."/>
            <person name="Breakwell K."/>
            <person name="Henkels M.D."/>
            <person name="Tetu S.G."/>
            <person name="Rangel L.I."/>
            <person name="Kidarsa T.A."/>
            <person name="Wilson N.L."/>
            <person name="van de Mortel J.E."/>
            <person name="Song C."/>
            <person name="Blumhagen R."/>
            <person name="Radune D."/>
            <person name="Hostetler J.B."/>
            <person name="Brinkac L.M."/>
            <person name="Durkin A.S."/>
            <person name="Kluepfel D.A."/>
            <person name="Wechter W.P."/>
            <person name="Anderson A.J."/>
            <person name="Kim Y.C."/>
            <person name="Pierson L.S.III."/>
            <person name="Pierson E.A."/>
            <person name="Lindow S.E."/>
            <person name="Kobayashi D.Y."/>
            <person name="Raaijmakers J.M."/>
            <person name="Weller D.M."/>
            <person name="Thomashow L.S."/>
            <person name="Allen A.E."/>
            <person name="Paulsen I.T."/>
        </authorList>
    </citation>
    <scope>NUCLEOTIDE SEQUENCE [LARGE SCALE GENOMIC DNA]</scope>
    <source>
        <strain evidence="2 3">O6</strain>
    </source>
</reference>
<dbReference type="SUPFAM" id="SSF51126">
    <property type="entry name" value="Pectin lyase-like"/>
    <property type="match status" value="1"/>
</dbReference>
<evidence type="ECO:0000313" key="3">
    <source>
        <dbReference type="Proteomes" id="UP000003790"/>
    </source>
</evidence>
<evidence type="ECO:0000259" key="1">
    <source>
        <dbReference type="Pfam" id="PF12708"/>
    </source>
</evidence>
<dbReference type="Proteomes" id="UP000003790">
    <property type="component" value="Chromosome"/>
</dbReference>
<dbReference type="EMBL" id="AHOT01000006">
    <property type="protein sequence ID" value="EIM18172.1"/>
    <property type="molecule type" value="Genomic_DNA"/>
</dbReference>
<feature type="domain" description="Rhamnogalacturonase A/B/Epimerase-like pectate lyase" evidence="1">
    <location>
        <begin position="100"/>
        <end position="344"/>
    </location>
</feature>
<gene>
    <name evidence="2" type="ORF">PchlO6_4452</name>
</gene>
<dbReference type="InterPro" id="IPR011050">
    <property type="entry name" value="Pectin_lyase_fold/virulence"/>
</dbReference>
<sequence>MLMGLGGIELGGNGIRELSDPVEMQDAATKNWTEQYIGDLIGTGQGPINSAANILYVGPDGVTVTVQSLSGSAGSNLIGFLQAGTGAVSRTLQAKAREAISALDFGVIGDGVVDDTAKLQLAINAARFFSKTLYIPKGIYKTSSALNISGVRVAGDALGYRNGSGTVIQGSGAHDIFAQSTATLDDTWIELHDIRIKGGLWGVKCRYMISSEWSNVVITDCQNGIQMGNSTDVGPLLNMFNHIDIDVVDTAMDLNGNGFVNSNVFNQCQFKGLQFAARVRCTGGIGAVGNVFNSTNFMGDRYGATVENTKNTAFNKCYFESHGPSVGFLGVNIGWSFDDCTFAGLRNDNPTTKTSFLYHFVGDVCRGSVKGGYVYIPAGTVFNNQSLLASEDPANFFENLIDEPEQDVAASGFVIFNTSLLSQNLIYSKASTYTPTWSGTVGNGTIRGRWVRDGNIVTVSVYLLFGTTTAPGGTFWTFGLPFASRENAVGSVLMRDAGTSFYTGVAALNSGVNSFTININGSANLVGPTVPFTWGSTDDISITLTYQC</sequence>
<dbReference type="Pfam" id="PF12708">
    <property type="entry name" value="Pect-lyase_RHGA_epim"/>
    <property type="match status" value="1"/>
</dbReference>
<proteinExistence type="predicted"/>
<evidence type="ECO:0000313" key="2">
    <source>
        <dbReference type="EMBL" id="EIM18172.1"/>
    </source>
</evidence>
<dbReference type="InterPro" id="IPR012334">
    <property type="entry name" value="Pectin_lyas_fold"/>
</dbReference>
<dbReference type="InterPro" id="IPR024535">
    <property type="entry name" value="RHGA/B-epi-like_pectate_lyase"/>
</dbReference>
<organism evidence="2 3">
    <name type="scientific">Pseudomonas chlororaphis O6</name>
    <dbReference type="NCBI Taxonomy" id="1037915"/>
    <lineage>
        <taxon>Bacteria</taxon>
        <taxon>Pseudomonadati</taxon>
        <taxon>Pseudomonadota</taxon>
        <taxon>Gammaproteobacteria</taxon>
        <taxon>Pseudomonadales</taxon>
        <taxon>Pseudomonadaceae</taxon>
        <taxon>Pseudomonas</taxon>
    </lineage>
</organism>
<protein>
    <recommendedName>
        <fullName evidence="1">Rhamnogalacturonase A/B/Epimerase-like pectate lyase domain-containing protein</fullName>
    </recommendedName>
</protein>
<dbReference type="RefSeq" id="WP_009050184.1">
    <property type="nucleotide sequence ID" value="NZ_CM001490.1"/>
</dbReference>
<accession>A0AB33WYP3</accession>
<comment type="caution">
    <text evidence="2">The sequence shown here is derived from an EMBL/GenBank/DDBJ whole genome shotgun (WGS) entry which is preliminary data.</text>
</comment>